<gene>
    <name evidence="2" type="ORF">H8S33_03010</name>
</gene>
<organism evidence="2 3">
    <name type="scientific">Ornithinibacillus hominis</name>
    <dbReference type="NCBI Taxonomy" id="2763055"/>
    <lineage>
        <taxon>Bacteria</taxon>
        <taxon>Bacillati</taxon>
        <taxon>Bacillota</taxon>
        <taxon>Bacilli</taxon>
        <taxon>Bacillales</taxon>
        <taxon>Bacillaceae</taxon>
        <taxon>Ornithinibacillus</taxon>
    </lineage>
</organism>
<dbReference type="AlphaFoldDB" id="A0A923L3G9"/>
<sequence length="154" mass="17777">MLKKPFLIVVGIIFIVTLAGCNPENNTQRNSVHPINVTEISAKNTYDQSKSNKAKKILSKKENITRVLAANTDKILIIAIEIPHHERFGLQKVNKELSKEMDEEFKDIKVELVTDKKIVIELEKIEERLQNHDITKKELEKELKHISKLLKEQT</sequence>
<protein>
    <recommendedName>
        <fullName evidence="4">Sporulation protein</fullName>
    </recommendedName>
</protein>
<name>A0A923L3G9_9BACI</name>
<proteinExistence type="predicted"/>
<keyword evidence="1" id="KW-0175">Coiled coil</keyword>
<evidence type="ECO:0000313" key="3">
    <source>
        <dbReference type="Proteomes" id="UP000637359"/>
    </source>
</evidence>
<feature type="coiled-coil region" evidence="1">
    <location>
        <begin position="122"/>
        <end position="149"/>
    </location>
</feature>
<dbReference type="RefSeq" id="WP_186868509.1">
    <property type="nucleotide sequence ID" value="NZ_JACOOL010000002.1"/>
</dbReference>
<accession>A0A923L3G9</accession>
<comment type="caution">
    <text evidence="2">The sequence shown here is derived from an EMBL/GenBank/DDBJ whole genome shotgun (WGS) entry which is preliminary data.</text>
</comment>
<evidence type="ECO:0008006" key="4">
    <source>
        <dbReference type="Google" id="ProtNLM"/>
    </source>
</evidence>
<dbReference type="EMBL" id="JACOOL010000002">
    <property type="protein sequence ID" value="MBC5635788.1"/>
    <property type="molecule type" value="Genomic_DNA"/>
</dbReference>
<keyword evidence="3" id="KW-1185">Reference proteome</keyword>
<evidence type="ECO:0000313" key="2">
    <source>
        <dbReference type="EMBL" id="MBC5635788.1"/>
    </source>
</evidence>
<reference evidence="2" key="1">
    <citation type="submission" date="2020-08" db="EMBL/GenBank/DDBJ databases">
        <title>Genome public.</title>
        <authorList>
            <person name="Liu C."/>
            <person name="Sun Q."/>
        </authorList>
    </citation>
    <scope>NUCLEOTIDE SEQUENCE</scope>
    <source>
        <strain evidence="2">BX22</strain>
    </source>
</reference>
<dbReference type="Proteomes" id="UP000637359">
    <property type="component" value="Unassembled WGS sequence"/>
</dbReference>
<evidence type="ECO:0000256" key="1">
    <source>
        <dbReference type="SAM" id="Coils"/>
    </source>
</evidence>
<dbReference type="PROSITE" id="PS51257">
    <property type="entry name" value="PROKAR_LIPOPROTEIN"/>
    <property type="match status" value="1"/>
</dbReference>